<dbReference type="Pfam" id="PF05534">
    <property type="entry name" value="HicB"/>
    <property type="match status" value="1"/>
</dbReference>
<evidence type="ECO:0000313" key="3">
    <source>
        <dbReference type="Proteomes" id="UP000321638"/>
    </source>
</evidence>
<protein>
    <submittedName>
        <fullName evidence="2">Toxin-antitoxin system HicB family antitoxin</fullName>
    </submittedName>
</protein>
<name>A0A5C8PNC6_9HYPH</name>
<comment type="caution">
    <text evidence="2">The sequence shown here is derived from an EMBL/GenBank/DDBJ whole genome shotgun (WGS) entry which is preliminary data.</text>
</comment>
<dbReference type="RefSeq" id="WP_147847265.1">
    <property type="nucleotide sequence ID" value="NZ_VDUZ01000012.1"/>
</dbReference>
<organism evidence="2 3">
    <name type="scientific">Vineibacter terrae</name>
    <dbReference type="NCBI Taxonomy" id="2586908"/>
    <lineage>
        <taxon>Bacteria</taxon>
        <taxon>Pseudomonadati</taxon>
        <taxon>Pseudomonadota</taxon>
        <taxon>Alphaproteobacteria</taxon>
        <taxon>Hyphomicrobiales</taxon>
        <taxon>Vineibacter</taxon>
    </lineage>
</organism>
<proteinExistence type="predicted"/>
<feature type="region of interest" description="Disordered" evidence="1">
    <location>
        <begin position="71"/>
        <end position="94"/>
    </location>
</feature>
<keyword evidence="3" id="KW-1185">Reference proteome</keyword>
<dbReference type="InterPro" id="IPR010985">
    <property type="entry name" value="Ribbon_hlx_hlx"/>
</dbReference>
<dbReference type="EMBL" id="VDUZ01000012">
    <property type="protein sequence ID" value="TXL75904.1"/>
    <property type="molecule type" value="Genomic_DNA"/>
</dbReference>
<dbReference type="AlphaFoldDB" id="A0A5C8PNC6"/>
<dbReference type="SUPFAM" id="SSF47598">
    <property type="entry name" value="Ribbon-helix-helix"/>
    <property type="match status" value="1"/>
</dbReference>
<reference evidence="2 3" key="1">
    <citation type="submission" date="2019-06" db="EMBL/GenBank/DDBJ databases">
        <title>New taxonomy in bacterial strain CC-CFT640, isolated from vineyard.</title>
        <authorList>
            <person name="Lin S.-Y."/>
            <person name="Tsai C.-F."/>
            <person name="Young C.-C."/>
        </authorList>
    </citation>
    <scope>NUCLEOTIDE SEQUENCE [LARGE SCALE GENOMIC DNA]</scope>
    <source>
        <strain evidence="2 3">CC-CFT640</strain>
    </source>
</reference>
<evidence type="ECO:0000256" key="1">
    <source>
        <dbReference type="SAM" id="MobiDB-lite"/>
    </source>
</evidence>
<dbReference type="OrthoDB" id="7579938at2"/>
<accession>A0A5C8PNC6</accession>
<dbReference type="InterPro" id="IPR008651">
    <property type="entry name" value="Uncharacterised_HicB"/>
</dbReference>
<dbReference type="Proteomes" id="UP000321638">
    <property type="component" value="Unassembled WGS sequence"/>
</dbReference>
<sequence length="94" mass="10152">MKTSTSAYALRLPSSIKAAAEKLAAEEGISLNQFVATAVAEKVAALHTASYFAERKGHADWAAFDRIMRRETGMPPQGGDEIPEGYKGRRATKP</sequence>
<evidence type="ECO:0000313" key="2">
    <source>
        <dbReference type="EMBL" id="TXL75904.1"/>
    </source>
</evidence>
<gene>
    <name evidence="2" type="ORF">FHP25_12430</name>
</gene>
<dbReference type="GO" id="GO:0006355">
    <property type="term" value="P:regulation of DNA-templated transcription"/>
    <property type="evidence" value="ECO:0007669"/>
    <property type="project" value="InterPro"/>
</dbReference>